<feature type="chain" id="PRO_5046592280" evidence="1">
    <location>
        <begin position="23"/>
        <end position="127"/>
    </location>
</feature>
<comment type="caution">
    <text evidence="2">The sequence shown here is derived from an EMBL/GenBank/DDBJ whole genome shotgun (WGS) entry which is preliminary data.</text>
</comment>
<keyword evidence="2" id="KW-0808">Transferase</keyword>
<dbReference type="Proteomes" id="UP001419910">
    <property type="component" value="Unassembled WGS sequence"/>
</dbReference>
<sequence length="127" mass="14611">MRRIWSVVALGASLIASGSANAQSWGVYIGTGGGYPLYNRYYDDDDRLARVICSGQRAHLLEDRLRHEVAEDEIDDDDADRIHNAIDRLEDRQRHECAEGDRRAIGDIAIRYDRIARWIDSEAHRDW</sequence>
<keyword evidence="1" id="KW-0732">Signal</keyword>
<proteinExistence type="predicted"/>
<feature type="signal peptide" evidence="1">
    <location>
        <begin position="1"/>
        <end position="22"/>
    </location>
</feature>
<dbReference type="GO" id="GO:0016301">
    <property type="term" value="F:kinase activity"/>
    <property type="evidence" value="ECO:0007669"/>
    <property type="project" value="UniProtKB-KW"/>
</dbReference>
<reference evidence="2 3" key="1">
    <citation type="submission" date="2024-05" db="EMBL/GenBank/DDBJ databases">
        <authorList>
            <person name="Liu Q."/>
            <person name="Xin Y.-H."/>
        </authorList>
    </citation>
    <scope>NUCLEOTIDE SEQUENCE [LARGE SCALE GENOMIC DNA]</scope>
    <source>
        <strain evidence="2 3">CGMCC 1.10181</strain>
    </source>
</reference>
<protein>
    <submittedName>
        <fullName evidence="2">Histidine kinase</fullName>
    </submittedName>
</protein>
<name>A0ABU9Y6I4_9SPHN</name>
<evidence type="ECO:0000313" key="3">
    <source>
        <dbReference type="Proteomes" id="UP001419910"/>
    </source>
</evidence>
<keyword evidence="3" id="KW-1185">Reference proteome</keyword>
<evidence type="ECO:0000313" key="2">
    <source>
        <dbReference type="EMBL" id="MEN2791427.1"/>
    </source>
</evidence>
<accession>A0ABU9Y6I4</accession>
<keyword evidence="2" id="KW-0418">Kinase</keyword>
<evidence type="ECO:0000256" key="1">
    <source>
        <dbReference type="SAM" id="SignalP"/>
    </source>
</evidence>
<dbReference type="RefSeq" id="WP_343890371.1">
    <property type="nucleotide sequence ID" value="NZ_BAAAEH010000032.1"/>
</dbReference>
<gene>
    <name evidence="2" type="ORF">ABC974_17455</name>
</gene>
<dbReference type="EMBL" id="JBDIME010000017">
    <property type="protein sequence ID" value="MEN2791427.1"/>
    <property type="molecule type" value="Genomic_DNA"/>
</dbReference>
<organism evidence="2 3">
    <name type="scientific">Sphingomonas oligophenolica</name>
    <dbReference type="NCBI Taxonomy" id="301154"/>
    <lineage>
        <taxon>Bacteria</taxon>
        <taxon>Pseudomonadati</taxon>
        <taxon>Pseudomonadota</taxon>
        <taxon>Alphaproteobacteria</taxon>
        <taxon>Sphingomonadales</taxon>
        <taxon>Sphingomonadaceae</taxon>
        <taxon>Sphingomonas</taxon>
    </lineage>
</organism>